<dbReference type="PRINTS" id="PR00463">
    <property type="entry name" value="EP450I"/>
</dbReference>
<accession>A0A8J5HWR9</accession>
<dbReference type="PANTHER" id="PTHR47953">
    <property type="entry name" value="OS08G0105600 PROTEIN"/>
    <property type="match status" value="1"/>
</dbReference>
<keyword evidence="5" id="KW-0812">Transmembrane</keyword>
<evidence type="ECO:0000256" key="1">
    <source>
        <dbReference type="ARBA" id="ARBA00001971"/>
    </source>
</evidence>
<dbReference type="PANTHER" id="PTHR47953:SF19">
    <property type="entry name" value="OS06G0641600 PROTEIN"/>
    <property type="match status" value="1"/>
</dbReference>
<dbReference type="Proteomes" id="UP000734854">
    <property type="component" value="Unassembled WGS sequence"/>
</dbReference>
<evidence type="ECO:0000256" key="2">
    <source>
        <dbReference type="ARBA" id="ARBA00004167"/>
    </source>
</evidence>
<evidence type="ECO:0000256" key="9">
    <source>
        <dbReference type="ARBA" id="ARBA00023004"/>
    </source>
</evidence>
<keyword evidence="8 13" id="KW-0560">Oxidoreductase</keyword>
<dbReference type="GO" id="GO:0004497">
    <property type="term" value="F:monooxygenase activity"/>
    <property type="evidence" value="ECO:0007669"/>
    <property type="project" value="UniProtKB-KW"/>
</dbReference>
<dbReference type="GO" id="GO:0020037">
    <property type="term" value="F:heme binding"/>
    <property type="evidence" value="ECO:0007669"/>
    <property type="project" value="InterPro"/>
</dbReference>
<proteinExistence type="inferred from homology"/>
<keyword evidence="9 12" id="KW-0408">Iron</keyword>
<sequence>MTIEWAMSDLVKNPETMEKAQQEIREAMRGKNKLEGTRERHIQVQLPQIGHQGDAEAPSSGPSVAPENESYWGADAESFKPERFENGSVDFRGFNLEFLPFGVGRRICPGMTFGLSAVEVGLAHLLFHFDWKLPHDMKTGDLDMMEISGTSTPSKTPLAVLADLVTPLP</sequence>
<dbReference type="EMBL" id="JACMSC010000002">
    <property type="protein sequence ID" value="KAG6534953.1"/>
    <property type="molecule type" value="Genomic_DNA"/>
</dbReference>
<feature type="binding site" description="axial binding residue" evidence="12">
    <location>
        <position position="108"/>
    </location>
    <ligand>
        <name>heme</name>
        <dbReference type="ChEBI" id="CHEBI:30413"/>
    </ligand>
    <ligandPart>
        <name>Fe</name>
        <dbReference type="ChEBI" id="CHEBI:18248"/>
    </ligandPart>
</feature>
<evidence type="ECO:0000256" key="5">
    <source>
        <dbReference type="ARBA" id="ARBA00022692"/>
    </source>
</evidence>
<organism evidence="15 16">
    <name type="scientific">Zingiber officinale</name>
    <name type="common">Ginger</name>
    <name type="synonym">Amomum zingiber</name>
    <dbReference type="NCBI Taxonomy" id="94328"/>
    <lineage>
        <taxon>Eukaryota</taxon>
        <taxon>Viridiplantae</taxon>
        <taxon>Streptophyta</taxon>
        <taxon>Embryophyta</taxon>
        <taxon>Tracheophyta</taxon>
        <taxon>Spermatophyta</taxon>
        <taxon>Magnoliopsida</taxon>
        <taxon>Liliopsida</taxon>
        <taxon>Zingiberales</taxon>
        <taxon>Zingiberaceae</taxon>
        <taxon>Zingiber</taxon>
    </lineage>
</organism>
<dbReference type="GO" id="GO:0016705">
    <property type="term" value="F:oxidoreductase activity, acting on paired donors, with incorporation or reduction of molecular oxygen"/>
    <property type="evidence" value="ECO:0007669"/>
    <property type="project" value="InterPro"/>
</dbReference>
<dbReference type="Gene3D" id="1.10.630.10">
    <property type="entry name" value="Cytochrome P450"/>
    <property type="match status" value="1"/>
</dbReference>
<evidence type="ECO:0000256" key="8">
    <source>
        <dbReference type="ARBA" id="ARBA00023002"/>
    </source>
</evidence>
<evidence type="ECO:0000313" key="16">
    <source>
        <dbReference type="Proteomes" id="UP000734854"/>
    </source>
</evidence>
<keyword evidence="4 12" id="KW-0349">Heme</keyword>
<evidence type="ECO:0000256" key="3">
    <source>
        <dbReference type="ARBA" id="ARBA00010617"/>
    </source>
</evidence>
<dbReference type="PROSITE" id="PS00086">
    <property type="entry name" value="CYTOCHROME_P450"/>
    <property type="match status" value="1"/>
</dbReference>
<keyword evidence="16" id="KW-1185">Reference proteome</keyword>
<evidence type="ECO:0000256" key="4">
    <source>
        <dbReference type="ARBA" id="ARBA00022617"/>
    </source>
</evidence>
<dbReference type="InterPro" id="IPR052306">
    <property type="entry name" value="CYP450_71D"/>
</dbReference>
<keyword evidence="7" id="KW-1133">Transmembrane helix</keyword>
<dbReference type="GO" id="GO:0016020">
    <property type="term" value="C:membrane"/>
    <property type="evidence" value="ECO:0007669"/>
    <property type="project" value="UniProtKB-SubCell"/>
</dbReference>
<evidence type="ECO:0000256" key="13">
    <source>
        <dbReference type="RuleBase" id="RU000461"/>
    </source>
</evidence>
<dbReference type="PRINTS" id="PR00385">
    <property type="entry name" value="P450"/>
</dbReference>
<evidence type="ECO:0000256" key="10">
    <source>
        <dbReference type="ARBA" id="ARBA00023033"/>
    </source>
</evidence>
<comment type="caution">
    <text evidence="15">The sequence shown here is derived from an EMBL/GenBank/DDBJ whole genome shotgun (WGS) entry which is preliminary data.</text>
</comment>
<dbReference type="AlphaFoldDB" id="A0A8J5HWR9"/>
<gene>
    <name evidence="15" type="ORF">ZIOFF_008867</name>
</gene>
<keyword evidence="11" id="KW-0472">Membrane</keyword>
<comment type="subcellular location">
    <subcellularLocation>
        <location evidence="2">Membrane</location>
        <topology evidence="2">Single-pass membrane protein</topology>
    </subcellularLocation>
</comment>
<reference evidence="15 16" key="1">
    <citation type="submission" date="2020-08" db="EMBL/GenBank/DDBJ databases">
        <title>Plant Genome Project.</title>
        <authorList>
            <person name="Zhang R.-G."/>
        </authorList>
    </citation>
    <scope>NUCLEOTIDE SEQUENCE [LARGE SCALE GENOMIC DNA]</scope>
    <source>
        <tissue evidence="15">Rhizome</tissue>
    </source>
</reference>
<dbReference type="InterPro" id="IPR036396">
    <property type="entry name" value="Cyt_P450_sf"/>
</dbReference>
<comment type="cofactor">
    <cofactor evidence="1 12">
        <name>heme</name>
        <dbReference type="ChEBI" id="CHEBI:30413"/>
    </cofactor>
</comment>
<evidence type="ECO:0000256" key="11">
    <source>
        <dbReference type="ARBA" id="ARBA00023136"/>
    </source>
</evidence>
<evidence type="ECO:0000313" key="15">
    <source>
        <dbReference type="EMBL" id="KAG6534953.1"/>
    </source>
</evidence>
<dbReference type="InterPro" id="IPR002401">
    <property type="entry name" value="Cyt_P450_E_grp-I"/>
</dbReference>
<dbReference type="SUPFAM" id="SSF48264">
    <property type="entry name" value="Cytochrome P450"/>
    <property type="match status" value="1"/>
</dbReference>
<keyword evidence="10 13" id="KW-0503">Monooxygenase</keyword>
<dbReference type="GO" id="GO:0005506">
    <property type="term" value="F:iron ion binding"/>
    <property type="evidence" value="ECO:0007669"/>
    <property type="project" value="InterPro"/>
</dbReference>
<evidence type="ECO:0000256" key="14">
    <source>
        <dbReference type="SAM" id="MobiDB-lite"/>
    </source>
</evidence>
<keyword evidence="6 12" id="KW-0479">Metal-binding</keyword>
<comment type="similarity">
    <text evidence="3 13">Belongs to the cytochrome P450 family.</text>
</comment>
<dbReference type="Pfam" id="PF00067">
    <property type="entry name" value="p450"/>
    <property type="match status" value="1"/>
</dbReference>
<evidence type="ECO:0000256" key="7">
    <source>
        <dbReference type="ARBA" id="ARBA00022989"/>
    </source>
</evidence>
<evidence type="ECO:0000256" key="6">
    <source>
        <dbReference type="ARBA" id="ARBA00022723"/>
    </source>
</evidence>
<dbReference type="InterPro" id="IPR001128">
    <property type="entry name" value="Cyt_P450"/>
</dbReference>
<feature type="region of interest" description="Disordered" evidence="14">
    <location>
        <begin position="47"/>
        <end position="69"/>
    </location>
</feature>
<name>A0A8J5HWR9_ZINOF</name>
<dbReference type="InterPro" id="IPR017972">
    <property type="entry name" value="Cyt_P450_CS"/>
</dbReference>
<evidence type="ECO:0000256" key="12">
    <source>
        <dbReference type="PIRSR" id="PIRSR602401-1"/>
    </source>
</evidence>
<protein>
    <submittedName>
        <fullName evidence="15">Uncharacterized protein</fullName>
    </submittedName>
</protein>